<proteinExistence type="predicted"/>
<dbReference type="InterPro" id="IPR001375">
    <property type="entry name" value="Peptidase_S9_cat"/>
</dbReference>
<evidence type="ECO:0000256" key="2">
    <source>
        <dbReference type="SAM" id="MobiDB-lite"/>
    </source>
</evidence>
<protein>
    <recommendedName>
        <fullName evidence="3">Peptidase S9 prolyl oligopeptidase catalytic domain-containing protein</fullName>
    </recommendedName>
</protein>
<feature type="domain" description="Peptidase S9 prolyl oligopeptidase catalytic" evidence="3">
    <location>
        <begin position="733"/>
        <end position="905"/>
    </location>
</feature>
<dbReference type="EMBL" id="NBWU01000007">
    <property type="protein sequence ID" value="PCE63022.1"/>
    <property type="molecule type" value="Genomic_DNA"/>
</dbReference>
<dbReference type="GO" id="GO:0004252">
    <property type="term" value="F:serine-type endopeptidase activity"/>
    <property type="evidence" value="ECO:0007669"/>
    <property type="project" value="TreeGrafter"/>
</dbReference>
<dbReference type="InterPro" id="IPR029058">
    <property type="entry name" value="AB_hydrolase_fold"/>
</dbReference>
<feature type="region of interest" description="Disordered" evidence="2">
    <location>
        <begin position="1"/>
        <end position="23"/>
    </location>
</feature>
<dbReference type="SUPFAM" id="SSF82171">
    <property type="entry name" value="DPP6 N-terminal domain-like"/>
    <property type="match status" value="1"/>
</dbReference>
<comment type="caution">
    <text evidence="4">The sequence shown here is derived from an EMBL/GenBank/DDBJ whole genome shotgun (WGS) entry which is preliminary data.</text>
</comment>
<dbReference type="InterPro" id="IPR011042">
    <property type="entry name" value="6-blade_b-propeller_TolB-like"/>
</dbReference>
<keyword evidence="5" id="KW-1185">Reference proteome</keyword>
<dbReference type="GO" id="GO:0006508">
    <property type="term" value="P:proteolysis"/>
    <property type="evidence" value="ECO:0007669"/>
    <property type="project" value="InterPro"/>
</dbReference>
<dbReference type="OrthoDB" id="9812921at2"/>
<evidence type="ECO:0000313" key="4">
    <source>
        <dbReference type="EMBL" id="PCE63022.1"/>
    </source>
</evidence>
<reference evidence="4 5" key="1">
    <citation type="submission" date="2017-04" db="EMBL/GenBank/DDBJ databases">
        <title>A new member of the family Flavobacteriaceae isolated from ascidians.</title>
        <authorList>
            <person name="Chen L."/>
        </authorList>
    </citation>
    <scope>NUCLEOTIDE SEQUENCE [LARGE SCALE GENOMIC DNA]</scope>
    <source>
        <strain evidence="4 5">HQA918</strain>
    </source>
</reference>
<dbReference type="Gene3D" id="3.40.50.1820">
    <property type="entry name" value="alpha/beta hydrolase"/>
    <property type="match status" value="1"/>
</dbReference>
<dbReference type="SUPFAM" id="SSF53474">
    <property type="entry name" value="alpha/beta-Hydrolases"/>
    <property type="match status" value="1"/>
</dbReference>
<dbReference type="Gene3D" id="2.120.10.30">
    <property type="entry name" value="TolB, C-terminal domain"/>
    <property type="match status" value="1"/>
</dbReference>
<dbReference type="Pfam" id="PF00326">
    <property type="entry name" value="Peptidase_S9"/>
    <property type="match status" value="1"/>
</dbReference>
<evidence type="ECO:0000313" key="5">
    <source>
        <dbReference type="Proteomes" id="UP000219559"/>
    </source>
</evidence>
<evidence type="ECO:0000259" key="3">
    <source>
        <dbReference type="Pfam" id="PF00326"/>
    </source>
</evidence>
<keyword evidence="1" id="KW-0378">Hydrolase</keyword>
<gene>
    <name evidence="4" type="ORF">B7P33_17260</name>
</gene>
<dbReference type="Proteomes" id="UP000219559">
    <property type="component" value="Unassembled WGS sequence"/>
</dbReference>
<accession>A0A2A4G5K0</accession>
<sequence length="905" mass="104303">MEGYRYPAPHTRGRTHHQSRSGGAEPRILIQYQKKMWTNRFKDMLKRMVSLGKRSWLCVVWLAMAAPVWGQAKRQVQTSDYRLWSRTYGEAISNDAQWYAYRSHYPQLVDTLFLRPTGKGTGYAFAHGLSGRFNATGRWFLVNIKGGDRILVDLKNQRKYPLAHAYQVRFSKDGRYFIQATDPANGNGLIVWDLKRSKRDTLKKVKRFKLHKQRNLLAYAAERFGKWTLSYIDLDKGFGDFPTLSIVNSPIRNISWDASGRFLLFSISDTHDHGARLLLYDLATGDKRTLDLKGRKGFQGYWITDAAPRISPDGKRVLFRIWDQRNKELSQGPPDPKAVQLWGGRDSLMFPHREANRAADHGPKRSLWYIDTDEVVRLEQGRSERVVVDSGLEHALVYSTGYYDLEGRAKGSETTEIHAMDLRSGKRKSITQGQPNSMGHSHISPNGKYIGYFKNGDWYLYDTQTQKTHWVTQDLKGKAGRAYRGIENFRAPIGTEGWTRRDKDFLFLAGPDLWRYSPGQAELRRLTQGKELKVGYDIHRGPFELTSKHDDPYYTTFRYDLDKGILLETLDQKMGSGYTLLDSSGPHTITQGDFKVQGIVRAAKGKYLIKKERFEVPTYLGLHDQKGRETVLFRSNPHQKDFQWGRSELMEYRDAKGRPLKGALYYPADYKKGDVYPMVVHVYEVRSTGLHAYHIPTPYEHPNFNIANFTTQGYFVFEPDIYLEDEGPGRAALSHIRAGVAHVLQKGDVDHERLGLTGYSFGGYETLSVIGRTDMFKAAYAGAGIADLMGFYLGMHAYSHEGGLFQLESQQFQMQKPFYSDQELFLNNSPIHWADHINTPLLLSTGQRDRMVDWEQSFRMYLALRRLGKEVLLLVYPEEDHINMDPTNQRDLNKRVLDWFDKYLK</sequence>
<dbReference type="PANTHER" id="PTHR42776">
    <property type="entry name" value="SERINE PEPTIDASE S9 FAMILY MEMBER"/>
    <property type="match status" value="1"/>
</dbReference>
<dbReference type="PANTHER" id="PTHR42776:SF27">
    <property type="entry name" value="DIPEPTIDYL PEPTIDASE FAMILY MEMBER 6"/>
    <property type="match status" value="1"/>
</dbReference>
<dbReference type="AlphaFoldDB" id="A0A2A4G5K0"/>
<organism evidence="4 5">
    <name type="scientific">Sediminicola luteus</name>
    <dbReference type="NCBI Taxonomy" id="319238"/>
    <lineage>
        <taxon>Bacteria</taxon>
        <taxon>Pseudomonadati</taxon>
        <taxon>Bacteroidota</taxon>
        <taxon>Flavobacteriia</taxon>
        <taxon>Flavobacteriales</taxon>
        <taxon>Flavobacteriaceae</taxon>
        <taxon>Sediminicola</taxon>
    </lineage>
</organism>
<name>A0A2A4G5K0_9FLAO</name>
<evidence type="ECO:0000256" key="1">
    <source>
        <dbReference type="ARBA" id="ARBA00022801"/>
    </source>
</evidence>